<dbReference type="EMBL" id="JABBWM010000011">
    <property type="protein sequence ID" value="KAG2113751.1"/>
    <property type="molecule type" value="Genomic_DNA"/>
</dbReference>
<evidence type="ECO:0000313" key="2">
    <source>
        <dbReference type="EMBL" id="KAG2113751.1"/>
    </source>
</evidence>
<proteinExistence type="predicted"/>
<feature type="signal peptide" evidence="1">
    <location>
        <begin position="1"/>
        <end position="19"/>
    </location>
</feature>
<keyword evidence="3" id="KW-1185">Reference proteome</keyword>
<dbReference type="RefSeq" id="XP_041296045.1">
    <property type="nucleotide sequence ID" value="XM_041436260.1"/>
</dbReference>
<protein>
    <recommendedName>
        <fullName evidence="4">Hydrophobin</fullName>
    </recommendedName>
</protein>
<feature type="chain" id="PRO_5040335153" description="Hydrophobin" evidence="1">
    <location>
        <begin position="20"/>
        <end position="90"/>
    </location>
</feature>
<dbReference type="Proteomes" id="UP000823399">
    <property type="component" value="Unassembled WGS sequence"/>
</dbReference>
<evidence type="ECO:0000313" key="3">
    <source>
        <dbReference type="Proteomes" id="UP000823399"/>
    </source>
</evidence>
<name>A0A9P7FC73_9AGAM</name>
<gene>
    <name evidence="2" type="ORF">F5147DRAFT_679553</name>
</gene>
<dbReference type="AlphaFoldDB" id="A0A9P7FC73"/>
<accession>A0A9P7FC73</accession>
<keyword evidence="1" id="KW-0732">Signal</keyword>
<dbReference type="OrthoDB" id="10459531at2759"/>
<evidence type="ECO:0000256" key="1">
    <source>
        <dbReference type="SAM" id="SignalP"/>
    </source>
</evidence>
<dbReference type="GeneID" id="64698519"/>
<reference evidence="2" key="1">
    <citation type="journal article" date="2020" name="New Phytol.">
        <title>Comparative genomics reveals dynamic genome evolution in host specialist ectomycorrhizal fungi.</title>
        <authorList>
            <person name="Lofgren L.A."/>
            <person name="Nguyen N.H."/>
            <person name="Vilgalys R."/>
            <person name="Ruytinx J."/>
            <person name="Liao H.L."/>
            <person name="Branco S."/>
            <person name="Kuo A."/>
            <person name="LaButti K."/>
            <person name="Lipzen A."/>
            <person name="Andreopoulos W."/>
            <person name="Pangilinan J."/>
            <person name="Riley R."/>
            <person name="Hundley H."/>
            <person name="Na H."/>
            <person name="Barry K."/>
            <person name="Grigoriev I.V."/>
            <person name="Stajich J.E."/>
            <person name="Kennedy P.G."/>
        </authorList>
    </citation>
    <scope>NUCLEOTIDE SEQUENCE</scope>
    <source>
        <strain evidence="2">FC423</strain>
    </source>
</reference>
<evidence type="ECO:0008006" key="4">
    <source>
        <dbReference type="Google" id="ProtNLM"/>
    </source>
</evidence>
<comment type="caution">
    <text evidence="2">The sequence shown here is derived from an EMBL/GenBank/DDBJ whole genome shotgun (WGS) entry which is preliminary data.</text>
</comment>
<sequence>MHLPSVVAVASALIALVSATPVNIDSSGKCPILCATQSCCAGHNCQMMGLVYVSITRLDVCLRRMSAWHVNVSTTVSRISTSISIGAHDG</sequence>
<organism evidence="2 3">
    <name type="scientific">Suillus discolor</name>
    <dbReference type="NCBI Taxonomy" id="1912936"/>
    <lineage>
        <taxon>Eukaryota</taxon>
        <taxon>Fungi</taxon>
        <taxon>Dikarya</taxon>
        <taxon>Basidiomycota</taxon>
        <taxon>Agaricomycotina</taxon>
        <taxon>Agaricomycetes</taxon>
        <taxon>Agaricomycetidae</taxon>
        <taxon>Boletales</taxon>
        <taxon>Suillineae</taxon>
        <taxon>Suillaceae</taxon>
        <taxon>Suillus</taxon>
    </lineage>
</organism>